<comment type="caution">
    <text evidence="1">The sequence shown here is derived from an EMBL/GenBank/DDBJ whole genome shotgun (WGS) entry which is preliminary data.</text>
</comment>
<proteinExistence type="predicted"/>
<name>A0ABQ2P3I9_9BACI</name>
<keyword evidence="2" id="KW-1185">Reference proteome</keyword>
<organism evidence="1 2">
    <name type="scientific">Oceanobacillus neutriphilus</name>
    <dbReference type="NCBI Taxonomy" id="531815"/>
    <lineage>
        <taxon>Bacteria</taxon>
        <taxon>Bacillati</taxon>
        <taxon>Bacillota</taxon>
        <taxon>Bacilli</taxon>
        <taxon>Bacillales</taxon>
        <taxon>Bacillaceae</taxon>
        <taxon>Oceanobacillus</taxon>
    </lineage>
</organism>
<sequence length="83" mass="9791">MSKREKLYRSIKNNKKGRTYRELVSLLKKYGFEVIESQGNGSHSPVIHNKFPDLRWTLSIDKPMGVYHAKKVIELVEEVMERE</sequence>
<accession>A0ABQ2P3I9</accession>
<dbReference type="EMBL" id="BMLW01000030">
    <property type="protein sequence ID" value="GGP17306.1"/>
    <property type="molecule type" value="Genomic_DNA"/>
</dbReference>
<evidence type="ECO:0000313" key="2">
    <source>
        <dbReference type="Proteomes" id="UP000641206"/>
    </source>
</evidence>
<dbReference type="Proteomes" id="UP000641206">
    <property type="component" value="Unassembled WGS sequence"/>
</dbReference>
<dbReference type="SUPFAM" id="SSF54786">
    <property type="entry name" value="YcfA/nrd intein domain"/>
    <property type="match status" value="1"/>
</dbReference>
<evidence type="ECO:0008006" key="3">
    <source>
        <dbReference type="Google" id="ProtNLM"/>
    </source>
</evidence>
<protein>
    <recommendedName>
        <fullName evidence="3">Type II toxin-antitoxin system HicA family toxin</fullName>
    </recommendedName>
</protein>
<gene>
    <name evidence="1" type="ORF">GCM10011346_52630</name>
</gene>
<dbReference type="RefSeq" id="WP_188738773.1">
    <property type="nucleotide sequence ID" value="NZ_BMLW01000030.1"/>
</dbReference>
<reference evidence="2" key="1">
    <citation type="journal article" date="2019" name="Int. J. Syst. Evol. Microbiol.">
        <title>The Global Catalogue of Microorganisms (GCM) 10K type strain sequencing project: providing services to taxonomists for standard genome sequencing and annotation.</title>
        <authorList>
            <consortium name="The Broad Institute Genomics Platform"/>
            <consortium name="The Broad Institute Genome Sequencing Center for Infectious Disease"/>
            <person name="Wu L."/>
            <person name="Ma J."/>
        </authorList>
    </citation>
    <scope>NUCLEOTIDE SEQUENCE [LARGE SCALE GENOMIC DNA]</scope>
    <source>
        <strain evidence="2">CGMCC 1.7693</strain>
    </source>
</reference>
<evidence type="ECO:0000313" key="1">
    <source>
        <dbReference type="EMBL" id="GGP17306.1"/>
    </source>
</evidence>